<accession>A0A2P2LAG1</accession>
<dbReference type="AlphaFoldDB" id="A0A2P2LAG1"/>
<name>A0A2P2LAG1_RHIMU</name>
<protein>
    <submittedName>
        <fullName evidence="1">Uncharacterized protein</fullName>
    </submittedName>
</protein>
<sequence length="23" mass="2812">MFIWVFMRLLIHNCVGIRSAYIE</sequence>
<dbReference type="EMBL" id="GGEC01034485">
    <property type="protein sequence ID" value="MBX14969.1"/>
    <property type="molecule type" value="Transcribed_RNA"/>
</dbReference>
<evidence type="ECO:0000313" key="1">
    <source>
        <dbReference type="EMBL" id="MBX14969.1"/>
    </source>
</evidence>
<proteinExistence type="predicted"/>
<reference evidence="1" key="1">
    <citation type="submission" date="2018-02" db="EMBL/GenBank/DDBJ databases">
        <title>Rhizophora mucronata_Transcriptome.</title>
        <authorList>
            <person name="Meera S.P."/>
            <person name="Sreeshan A."/>
            <person name="Augustine A."/>
        </authorList>
    </citation>
    <scope>NUCLEOTIDE SEQUENCE</scope>
    <source>
        <tissue evidence="1">Leaf</tissue>
    </source>
</reference>
<organism evidence="1">
    <name type="scientific">Rhizophora mucronata</name>
    <name type="common">Asiatic mangrove</name>
    <dbReference type="NCBI Taxonomy" id="61149"/>
    <lineage>
        <taxon>Eukaryota</taxon>
        <taxon>Viridiplantae</taxon>
        <taxon>Streptophyta</taxon>
        <taxon>Embryophyta</taxon>
        <taxon>Tracheophyta</taxon>
        <taxon>Spermatophyta</taxon>
        <taxon>Magnoliopsida</taxon>
        <taxon>eudicotyledons</taxon>
        <taxon>Gunneridae</taxon>
        <taxon>Pentapetalae</taxon>
        <taxon>rosids</taxon>
        <taxon>fabids</taxon>
        <taxon>Malpighiales</taxon>
        <taxon>Rhizophoraceae</taxon>
        <taxon>Rhizophora</taxon>
    </lineage>
</organism>